<dbReference type="AlphaFoldDB" id="A0A157SDR0"/>
<reference evidence="2 3" key="1">
    <citation type="submission" date="2016-04" db="EMBL/GenBank/DDBJ databases">
        <authorList>
            <consortium name="Pathogen Informatics"/>
        </authorList>
    </citation>
    <scope>NUCLEOTIDE SEQUENCE [LARGE SCALE GENOMIC DNA]</scope>
    <source>
        <strain evidence="2 3">H050680373</strain>
    </source>
</reference>
<dbReference type="InterPro" id="IPR029000">
    <property type="entry name" value="Cyclophilin-like_dom_sf"/>
</dbReference>
<evidence type="ECO:0000313" key="2">
    <source>
        <dbReference type="EMBL" id="SAI68570.1"/>
    </source>
</evidence>
<keyword evidence="3" id="KW-1185">Reference proteome</keyword>
<sequence length="118" mass="12481">MNISLTINGQVLSATLEDNAAARDFLGLLPLTLDLEDYASTEKIAQLPKKLSTAGAPAGITPSVGDITYYAPWGNLAIFYKGFGHANGLVKLGRIEGDIQVLRGRGPLNARIEAVGKD</sequence>
<dbReference type="STRING" id="288768.SAMEA3906486_02073"/>
<feature type="domain" description="Cyclophilin-like" evidence="1">
    <location>
        <begin position="5"/>
        <end position="112"/>
    </location>
</feature>
<dbReference type="Gene3D" id="2.40.100.20">
    <property type="match status" value="1"/>
</dbReference>
<dbReference type="Proteomes" id="UP000076848">
    <property type="component" value="Unassembled WGS sequence"/>
</dbReference>
<evidence type="ECO:0000259" key="1">
    <source>
        <dbReference type="Pfam" id="PF18050"/>
    </source>
</evidence>
<protein>
    <submittedName>
        <fullName evidence="2">Uncharacterized conserved protein</fullName>
    </submittedName>
</protein>
<dbReference type="RefSeq" id="WP_082853007.1">
    <property type="nucleotide sequence ID" value="NZ_FKIF01000004.1"/>
</dbReference>
<name>A0A157SDR0_9BORD</name>
<organism evidence="2 3">
    <name type="scientific">Bordetella ansorpii</name>
    <dbReference type="NCBI Taxonomy" id="288768"/>
    <lineage>
        <taxon>Bacteria</taxon>
        <taxon>Pseudomonadati</taxon>
        <taxon>Pseudomonadota</taxon>
        <taxon>Betaproteobacteria</taxon>
        <taxon>Burkholderiales</taxon>
        <taxon>Alcaligenaceae</taxon>
        <taxon>Bordetella</taxon>
    </lineage>
</organism>
<dbReference type="Pfam" id="PF18050">
    <property type="entry name" value="Cyclophil_like2"/>
    <property type="match status" value="1"/>
</dbReference>
<dbReference type="SUPFAM" id="SSF50891">
    <property type="entry name" value="Cyclophilin-like"/>
    <property type="match status" value="1"/>
</dbReference>
<dbReference type="InterPro" id="IPR041183">
    <property type="entry name" value="Cyclophilin-like"/>
</dbReference>
<gene>
    <name evidence="2" type="ORF">SAMEA3906486_02073</name>
</gene>
<dbReference type="EMBL" id="FKIF01000004">
    <property type="protein sequence ID" value="SAI68570.1"/>
    <property type="molecule type" value="Genomic_DNA"/>
</dbReference>
<dbReference type="OrthoDB" id="5298378at2"/>
<accession>A0A157SDR0</accession>
<proteinExistence type="predicted"/>
<evidence type="ECO:0000313" key="3">
    <source>
        <dbReference type="Proteomes" id="UP000076848"/>
    </source>
</evidence>